<evidence type="ECO:0000256" key="4">
    <source>
        <dbReference type="ARBA" id="ARBA00023136"/>
    </source>
</evidence>
<feature type="compositionally biased region" description="Polar residues" evidence="5">
    <location>
        <begin position="269"/>
        <end position="301"/>
    </location>
</feature>
<evidence type="ECO:0000313" key="8">
    <source>
        <dbReference type="Proteomes" id="UP000241890"/>
    </source>
</evidence>
<evidence type="ECO:0000259" key="6">
    <source>
        <dbReference type="PROSITE" id="PS51865"/>
    </source>
</evidence>
<dbReference type="SUPFAM" id="SSF50156">
    <property type="entry name" value="PDZ domain-like"/>
    <property type="match status" value="1"/>
</dbReference>
<dbReference type="InterPro" id="IPR036034">
    <property type="entry name" value="PDZ_sf"/>
</dbReference>
<dbReference type="InterPro" id="IPR007583">
    <property type="entry name" value="GRASP55_65"/>
</dbReference>
<protein>
    <submittedName>
        <fullName evidence="7">Golgi reassembly-stacking protein 2</fullName>
    </submittedName>
</protein>
<evidence type="ECO:0000256" key="3">
    <source>
        <dbReference type="ARBA" id="ARBA00023034"/>
    </source>
</evidence>
<comment type="subcellular location">
    <subcellularLocation>
        <location evidence="1">Golgi apparatus membrane</location>
    </subcellularLocation>
</comment>
<gene>
    <name evidence="7" type="ORF">FCC1311_078752</name>
</gene>
<dbReference type="Gene3D" id="2.30.42.10">
    <property type="match status" value="2"/>
</dbReference>
<dbReference type="InterPro" id="IPR024958">
    <property type="entry name" value="GRASP_PDZ"/>
</dbReference>
<feature type="domain" description="PDZ GRASP-type" evidence="6">
    <location>
        <begin position="128"/>
        <end position="224"/>
    </location>
</feature>
<dbReference type="InParanoid" id="A0A2R5GLA0"/>
<keyword evidence="8" id="KW-1185">Reference proteome</keyword>
<keyword evidence="2" id="KW-0677">Repeat</keyword>
<reference evidence="7 8" key="1">
    <citation type="submission" date="2017-12" db="EMBL/GenBank/DDBJ databases">
        <title>Sequencing, de novo assembly and annotation of complete genome of a new Thraustochytrid species, strain FCC1311.</title>
        <authorList>
            <person name="Sedici K."/>
            <person name="Godart F."/>
            <person name="Aiese Cigliano R."/>
            <person name="Sanseverino W."/>
            <person name="Barakat M."/>
            <person name="Ortet P."/>
            <person name="Marechal E."/>
            <person name="Cagnac O."/>
            <person name="Amato A."/>
        </authorList>
    </citation>
    <scope>NUCLEOTIDE SEQUENCE [LARGE SCALE GENOMIC DNA]</scope>
</reference>
<dbReference type="OrthoDB" id="3318at2759"/>
<proteinExistence type="predicted"/>
<evidence type="ECO:0000313" key="7">
    <source>
        <dbReference type="EMBL" id="GBG31650.1"/>
    </source>
</evidence>
<dbReference type="EMBL" id="BEYU01000102">
    <property type="protein sequence ID" value="GBG31650.1"/>
    <property type="molecule type" value="Genomic_DNA"/>
</dbReference>
<name>A0A2R5GLA0_9STRA</name>
<feature type="region of interest" description="Disordered" evidence="5">
    <location>
        <begin position="1"/>
        <end position="22"/>
    </location>
</feature>
<feature type="region of interest" description="Disordered" evidence="5">
    <location>
        <begin position="248"/>
        <end position="301"/>
    </location>
</feature>
<accession>A0A2R5GLA0</accession>
<evidence type="ECO:0000256" key="5">
    <source>
        <dbReference type="SAM" id="MobiDB-lite"/>
    </source>
</evidence>
<sequence>MGSEQSTTNQDGAAEAAAKSEDLPDFLRERPSGYRVLAIQENSPACREGIVPFFDFIVKANEVPLQIEDGTFVQIIRAFENKPLTITIFNCKCKQLRKLSFVPRRGWGGDGLLGLTIKFDTFADADEKVVHVLDVVPKSPANLAGLQPHTDYLLGTPYMAFSDLDELFDLVSEVAAENDAAEPRGIDIFVYSTATDTVRRLVITPRSGWGGDGILGCGIGFGYLHRLPRAVQDTTGVARVEDLIALSARTPPRSMHTEETKDNDAEPSVPSQSVKELPSSTPSATKPEQPSANSALQSHSPVKHGVTTSIIIVHPTQDPGADPEIASGQWVMTQSGPGVVLGRRASTYVISLDWKLANGASCFAFLQRTSFHAIANPARLKSASSSTASRRKLNASFDSSSNGGNQHDQELVYSDSDQDQDAEVIDVNLGRPQPSL</sequence>
<dbReference type="PROSITE" id="PS51865">
    <property type="entry name" value="PDZ_GRASP"/>
    <property type="match status" value="2"/>
</dbReference>
<feature type="region of interest" description="Disordered" evidence="5">
    <location>
        <begin position="379"/>
        <end position="436"/>
    </location>
</feature>
<feature type="domain" description="PDZ GRASP-type" evidence="6">
    <location>
        <begin position="32"/>
        <end position="122"/>
    </location>
</feature>
<feature type="compositionally biased region" description="Polar residues" evidence="5">
    <location>
        <begin position="1"/>
        <end position="11"/>
    </location>
</feature>
<dbReference type="Pfam" id="PF04495">
    <property type="entry name" value="GRASP55_65"/>
    <property type="match status" value="1"/>
</dbReference>
<keyword evidence="4" id="KW-0472">Membrane</keyword>
<evidence type="ECO:0000256" key="1">
    <source>
        <dbReference type="ARBA" id="ARBA00004394"/>
    </source>
</evidence>
<dbReference type="Proteomes" id="UP000241890">
    <property type="component" value="Unassembled WGS sequence"/>
</dbReference>
<dbReference type="PANTHER" id="PTHR12893">
    <property type="entry name" value="GOLGI REASSEMBLY STACKING PROTEIN GRASP"/>
    <property type="match status" value="1"/>
</dbReference>
<dbReference type="PANTHER" id="PTHR12893:SF0">
    <property type="entry name" value="GRASP65"/>
    <property type="match status" value="1"/>
</dbReference>
<dbReference type="AlphaFoldDB" id="A0A2R5GLA0"/>
<evidence type="ECO:0000256" key="2">
    <source>
        <dbReference type="ARBA" id="ARBA00022737"/>
    </source>
</evidence>
<feature type="compositionally biased region" description="Low complexity" evidence="5">
    <location>
        <begin position="379"/>
        <end position="388"/>
    </location>
</feature>
<dbReference type="GO" id="GO:0000139">
    <property type="term" value="C:Golgi membrane"/>
    <property type="evidence" value="ECO:0007669"/>
    <property type="project" value="UniProtKB-SubCell"/>
</dbReference>
<feature type="compositionally biased region" description="Polar residues" evidence="5">
    <location>
        <begin position="396"/>
        <end position="406"/>
    </location>
</feature>
<dbReference type="GO" id="GO:0007030">
    <property type="term" value="P:Golgi organization"/>
    <property type="evidence" value="ECO:0007669"/>
    <property type="project" value="TreeGrafter"/>
</dbReference>
<feature type="compositionally biased region" description="Basic and acidic residues" evidence="5">
    <location>
        <begin position="255"/>
        <end position="264"/>
    </location>
</feature>
<comment type="caution">
    <text evidence="7">The sequence shown here is derived from an EMBL/GenBank/DDBJ whole genome shotgun (WGS) entry which is preliminary data.</text>
</comment>
<organism evidence="7 8">
    <name type="scientific">Hondaea fermentalgiana</name>
    <dbReference type="NCBI Taxonomy" id="2315210"/>
    <lineage>
        <taxon>Eukaryota</taxon>
        <taxon>Sar</taxon>
        <taxon>Stramenopiles</taxon>
        <taxon>Bigyra</taxon>
        <taxon>Labyrinthulomycetes</taxon>
        <taxon>Thraustochytrida</taxon>
        <taxon>Thraustochytriidae</taxon>
        <taxon>Hondaea</taxon>
    </lineage>
</organism>
<keyword evidence="3" id="KW-0333">Golgi apparatus</keyword>